<dbReference type="GO" id="GO:0003677">
    <property type="term" value="F:DNA binding"/>
    <property type="evidence" value="ECO:0007669"/>
    <property type="project" value="UniProtKB-KW"/>
</dbReference>
<dbReference type="PANTHER" id="PTHR33568">
    <property type="entry name" value="DNA POLYMERASE"/>
    <property type="match status" value="1"/>
</dbReference>
<feature type="domain" description="DNA-directed DNA polymerase family B mitochondria/virus" evidence="9">
    <location>
        <begin position="125"/>
        <end position="311"/>
    </location>
</feature>
<organism evidence="10 11">
    <name type="scientific">Paramuricea clavata</name>
    <name type="common">Red gorgonian</name>
    <name type="synonym">Violescent sea-whip</name>
    <dbReference type="NCBI Taxonomy" id="317549"/>
    <lineage>
        <taxon>Eukaryota</taxon>
        <taxon>Metazoa</taxon>
        <taxon>Cnidaria</taxon>
        <taxon>Anthozoa</taxon>
        <taxon>Octocorallia</taxon>
        <taxon>Malacalcyonacea</taxon>
        <taxon>Plexauridae</taxon>
        <taxon>Paramuricea</taxon>
    </lineage>
</organism>
<keyword evidence="4" id="KW-0548">Nucleotidyltransferase</keyword>
<dbReference type="AlphaFoldDB" id="A0A6S7J8A6"/>
<keyword evidence="11" id="KW-1185">Reference proteome</keyword>
<evidence type="ECO:0000259" key="9">
    <source>
        <dbReference type="Pfam" id="PF03175"/>
    </source>
</evidence>
<evidence type="ECO:0000256" key="4">
    <source>
        <dbReference type="ARBA" id="ARBA00022695"/>
    </source>
</evidence>
<evidence type="ECO:0000256" key="7">
    <source>
        <dbReference type="ARBA" id="ARBA00023125"/>
    </source>
</evidence>
<comment type="catalytic activity">
    <reaction evidence="8">
        <text>DNA(n) + a 2'-deoxyribonucleoside 5'-triphosphate = DNA(n+1) + diphosphate</text>
        <dbReference type="Rhea" id="RHEA:22508"/>
        <dbReference type="Rhea" id="RHEA-COMP:17339"/>
        <dbReference type="Rhea" id="RHEA-COMP:17340"/>
        <dbReference type="ChEBI" id="CHEBI:33019"/>
        <dbReference type="ChEBI" id="CHEBI:61560"/>
        <dbReference type="ChEBI" id="CHEBI:173112"/>
        <dbReference type="EC" id="2.7.7.7"/>
    </reaction>
</comment>
<dbReference type="OrthoDB" id="8402106at2759"/>
<evidence type="ECO:0000256" key="8">
    <source>
        <dbReference type="ARBA" id="ARBA00049244"/>
    </source>
</evidence>
<evidence type="ECO:0000256" key="6">
    <source>
        <dbReference type="ARBA" id="ARBA00022932"/>
    </source>
</evidence>
<comment type="similarity">
    <text evidence="1">Belongs to the DNA polymerase type-B family.</text>
</comment>
<dbReference type="EC" id="2.7.7.7" evidence="2"/>
<evidence type="ECO:0000313" key="10">
    <source>
        <dbReference type="EMBL" id="CAB4026234.1"/>
    </source>
</evidence>
<proteinExistence type="inferred from homology"/>
<dbReference type="PANTHER" id="PTHR33568:SF3">
    <property type="entry name" value="DNA-DIRECTED DNA POLYMERASE"/>
    <property type="match status" value="1"/>
</dbReference>
<protein>
    <recommendedName>
        <fullName evidence="2">DNA-directed DNA polymerase</fullName>
        <ecNumber evidence="2">2.7.7.7</ecNumber>
    </recommendedName>
</protein>
<evidence type="ECO:0000313" key="11">
    <source>
        <dbReference type="Proteomes" id="UP001152795"/>
    </source>
</evidence>
<comment type="caution">
    <text evidence="10">The sequence shown here is derived from an EMBL/GenBank/DDBJ whole genome shotgun (WGS) entry which is preliminary data.</text>
</comment>
<keyword evidence="3" id="KW-0808">Transferase</keyword>
<dbReference type="Pfam" id="PF03175">
    <property type="entry name" value="DNA_pol_B_2"/>
    <property type="match status" value="1"/>
</dbReference>
<evidence type="ECO:0000256" key="1">
    <source>
        <dbReference type="ARBA" id="ARBA00005755"/>
    </source>
</evidence>
<evidence type="ECO:0000256" key="3">
    <source>
        <dbReference type="ARBA" id="ARBA00022679"/>
    </source>
</evidence>
<dbReference type="GO" id="GO:0003887">
    <property type="term" value="F:DNA-directed DNA polymerase activity"/>
    <property type="evidence" value="ECO:0007669"/>
    <property type="project" value="UniProtKB-KW"/>
</dbReference>
<dbReference type="SUPFAM" id="SSF53098">
    <property type="entry name" value="Ribonuclease H-like"/>
    <property type="match status" value="1"/>
</dbReference>
<gene>
    <name evidence="10" type="ORF">PACLA_8A024468</name>
</gene>
<evidence type="ECO:0000256" key="5">
    <source>
        <dbReference type="ARBA" id="ARBA00022705"/>
    </source>
</evidence>
<dbReference type="InterPro" id="IPR012337">
    <property type="entry name" value="RNaseH-like_sf"/>
</dbReference>
<evidence type="ECO:0000256" key="2">
    <source>
        <dbReference type="ARBA" id="ARBA00012417"/>
    </source>
</evidence>
<dbReference type="Proteomes" id="UP001152795">
    <property type="component" value="Unassembled WGS sequence"/>
</dbReference>
<dbReference type="GO" id="GO:0006260">
    <property type="term" value="P:DNA replication"/>
    <property type="evidence" value="ECO:0007669"/>
    <property type="project" value="UniProtKB-KW"/>
</dbReference>
<dbReference type="EMBL" id="CACRXK020014089">
    <property type="protein sequence ID" value="CAB4026234.1"/>
    <property type="molecule type" value="Genomic_DNA"/>
</dbReference>
<dbReference type="Gene3D" id="3.30.420.10">
    <property type="entry name" value="Ribonuclease H-like superfamily/Ribonuclease H"/>
    <property type="match status" value="1"/>
</dbReference>
<name>A0A6S7J8A6_PARCT</name>
<sequence>MIKCPDCHRLIKRYKRDSHHCGMTKCLICKEYTRPGDHRCYMQPVGKRNEGLSDSDDSSEHPEDDVTEGGYDQMLFFDFECRQENGNHEPNLCVIQNEAGDEWVFEGDNTRNEFCEWLFQKERANCVVMAHNFQGYDSYFILQYLRENGVKYDVIMRGAKVLSLSVDMFKIKFIDSLNFIPMRLADFPKTFGIDELAKGYFPHLFNKKENENYVGPIPPTPYYNPNGMSPTAKEKFLDWHRNLKDNEYVFNFKEEILAYCRSNVDILRRCCLEFRELFRNVTDIDPFEKCLTIASACNLVYRTNYLEENTIAIIPPRGYCPENVQSLLAQKWLSYTAERNEIDIQHNRNGGEKRVGRYLLNGYHEETHGL</sequence>
<keyword evidence="7" id="KW-0238">DNA-binding</keyword>
<dbReference type="InterPro" id="IPR036397">
    <property type="entry name" value="RNaseH_sf"/>
</dbReference>
<reference evidence="10" key="1">
    <citation type="submission" date="2020-04" db="EMBL/GenBank/DDBJ databases">
        <authorList>
            <person name="Alioto T."/>
            <person name="Alioto T."/>
            <person name="Gomez Garrido J."/>
        </authorList>
    </citation>
    <scope>NUCLEOTIDE SEQUENCE</scope>
    <source>
        <strain evidence="10">A484AB</strain>
    </source>
</reference>
<accession>A0A6S7J8A6</accession>
<dbReference type="InterPro" id="IPR004868">
    <property type="entry name" value="DNA-dir_DNA_pol_B_mt/vir"/>
</dbReference>
<keyword evidence="5" id="KW-0235">DNA replication</keyword>
<keyword evidence="6" id="KW-0239">DNA-directed DNA polymerase</keyword>
<dbReference type="GO" id="GO:0000166">
    <property type="term" value="F:nucleotide binding"/>
    <property type="evidence" value="ECO:0007669"/>
    <property type="project" value="InterPro"/>
</dbReference>